<dbReference type="RefSeq" id="WP_203942159.1">
    <property type="nucleotide sequence ID" value="NZ_BOOR01000004.1"/>
</dbReference>
<organism evidence="2 3">
    <name type="scientific">Planotetraspora thailandica</name>
    <dbReference type="NCBI Taxonomy" id="487172"/>
    <lineage>
        <taxon>Bacteria</taxon>
        <taxon>Bacillati</taxon>
        <taxon>Actinomycetota</taxon>
        <taxon>Actinomycetes</taxon>
        <taxon>Streptosporangiales</taxon>
        <taxon>Streptosporangiaceae</taxon>
        <taxon>Planotetraspora</taxon>
    </lineage>
</organism>
<reference evidence="2" key="1">
    <citation type="submission" date="2021-01" db="EMBL/GenBank/DDBJ databases">
        <title>Whole genome shotgun sequence of Planotetraspora thailandica NBRC 104271.</title>
        <authorList>
            <person name="Komaki H."/>
            <person name="Tamura T."/>
        </authorList>
    </citation>
    <scope>NUCLEOTIDE SEQUENCE</scope>
    <source>
        <strain evidence="2">NBRC 104271</strain>
    </source>
</reference>
<dbReference type="Proteomes" id="UP000605992">
    <property type="component" value="Unassembled WGS sequence"/>
</dbReference>
<dbReference type="Pfam" id="PF00561">
    <property type="entry name" value="Abhydrolase_1"/>
    <property type="match status" value="1"/>
</dbReference>
<evidence type="ECO:0000259" key="1">
    <source>
        <dbReference type="Pfam" id="PF00561"/>
    </source>
</evidence>
<dbReference type="PRINTS" id="PR00111">
    <property type="entry name" value="ABHYDROLASE"/>
</dbReference>
<comment type="caution">
    <text evidence="2">The sequence shown here is derived from an EMBL/GenBank/DDBJ whole genome shotgun (WGS) entry which is preliminary data.</text>
</comment>
<dbReference type="Gene3D" id="3.40.50.1820">
    <property type="entry name" value="alpha/beta hydrolase"/>
    <property type="match status" value="1"/>
</dbReference>
<keyword evidence="3" id="KW-1185">Reference proteome</keyword>
<evidence type="ECO:0000313" key="2">
    <source>
        <dbReference type="EMBL" id="GII51828.1"/>
    </source>
</evidence>
<dbReference type="InterPro" id="IPR050228">
    <property type="entry name" value="Carboxylesterase_BioH"/>
</dbReference>
<dbReference type="EMBL" id="BOOR01000004">
    <property type="protein sequence ID" value="GII51828.1"/>
    <property type="molecule type" value="Genomic_DNA"/>
</dbReference>
<evidence type="ECO:0000313" key="3">
    <source>
        <dbReference type="Proteomes" id="UP000605992"/>
    </source>
</evidence>
<sequence>MHVVEVNGIRLAYDSAGDAASPPVVLLHGRGYDHTHWAGVSGPLSRSWRVHAVDLRGHGRSDWPGAYGLDAIRDDVIGLLGHLGSRPAAVIGHSLGGMVACLVARRRPDLVDRLVLVDVPVPLPADVQVPDRPAGALPYDWAMVEQTTRHRREPDPTWAGELGLITSPTLMLAGGPESHIPQDHVADLAARIPGARLLTVGGGHDVHTARPQEFLSAVTTFLRE</sequence>
<dbReference type="PANTHER" id="PTHR43194:SF2">
    <property type="entry name" value="PEROXISOMAL MEMBRANE PROTEIN LPX1"/>
    <property type="match status" value="1"/>
</dbReference>
<keyword evidence="2" id="KW-0378">Hydrolase</keyword>
<proteinExistence type="predicted"/>
<dbReference type="InterPro" id="IPR029058">
    <property type="entry name" value="AB_hydrolase_fold"/>
</dbReference>
<feature type="domain" description="AB hydrolase-1" evidence="1">
    <location>
        <begin position="22"/>
        <end position="141"/>
    </location>
</feature>
<dbReference type="AlphaFoldDB" id="A0A8J3XWK8"/>
<dbReference type="InterPro" id="IPR000073">
    <property type="entry name" value="AB_hydrolase_1"/>
</dbReference>
<dbReference type="GO" id="GO:0016787">
    <property type="term" value="F:hydrolase activity"/>
    <property type="evidence" value="ECO:0007669"/>
    <property type="project" value="UniProtKB-KW"/>
</dbReference>
<gene>
    <name evidence="2" type="ORF">Pth03_02170</name>
</gene>
<protein>
    <submittedName>
        <fullName evidence="2">Alpha/beta hydrolase</fullName>
    </submittedName>
</protein>
<accession>A0A8J3XWK8</accession>
<dbReference type="SUPFAM" id="SSF53474">
    <property type="entry name" value="alpha/beta-Hydrolases"/>
    <property type="match status" value="1"/>
</dbReference>
<name>A0A8J3XWK8_9ACTN</name>
<dbReference type="PANTHER" id="PTHR43194">
    <property type="entry name" value="HYDROLASE ALPHA/BETA FOLD FAMILY"/>
    <property type="match status" value="1"/>
</dbReference>